<dbReference type="NCBIfam" id="TIGR02479">
    <property type="entry name" value="FliA_WhiG"/>
    <property type="match status" value="1"/>
</dbReference>
<dbReference type="InterPro" id="IPR007627">
    <property type="entry name" value="RNA_pol_sigma70_r2"/>
</dbReference>
<evidence type="ECO:0000256" key="3">
    <source>
        <dbReference type="ARBA" id="ARBA00023125"/>
    </source>
</evidence>
<evidence type="ECO:0000256" key="2">
    <source>
        <dbReference type="ARBA" id="ARBA00023082"/>
    </source>
</evidence>
<dbReference type="Pfam" id="PF04539">
    <property type="entry name" value="Sigma70_r3"/>
    <property type="match status" value="1"/>
</dbReference>
<feature type="domain" description="RNA polymerase sigma-70" evidence="5">
    <location>
        <begin position="198"/>
        <end position="224"/>
    </location>
</feature>
<protein>
    <submittedName>
        <fullName evidence="6">FliA/WhiG family RNA polymerase sigma factor</fullName>
    </submittedName>
</protein>
<evidence type="ECO:0000313" key="6">
    <source>
        <dbReference type="EMBL" id="MDV2078654.1"/>
    </source>
</evidence>
<dbReference type="Gene3D" id="1.20.140.160">
    <property type="match status" value="1"/>
</dbReference>
<dbReference type="InterPro" id="IPR013325">
    <property type="entry name" value="RNA_pol_sigma_r2"/>
</dbReference>
<dbReference type="PANTHER" id="PTHR30385:SF7">
    <property type="entry name" value="RNA POLYMERASE SIGMA FACTOR FLIA"/>
    <property type="match status" value="1"/>
</dbReference>
<keyword evidence="2" id="KW-0731">Sigma factor</keyword>
<name>A0ABU3VWM0_9GAMM</name>
<dbReference type="PROSITE" id="PS00716">
    <property type="entry name" value="SIGMA70_2"/>
    <property type="match status" value="1"/>
</dbReference>
<reference evidence="6 7" key="1">
    <citation type="submission" date="2023-10" db="EMBL/GenBank/DDBJ databases">
        <title>Characteristics and mechanism of a salt-tolerant marine origin heterotrophic nitrifying- aerobic denitrifying bacteria Marinobacter xestospongiae HN1.</title>
        <authorList>
            <person name="Qi R."/>
        </authorList>
    </citation>
    <scope>NUCLEOTIDE SEQUENCE [LARGE SCALE GENOMIC DNA]</scope>
    <source>
        <strain evidence="6 7">HN1</strain>
    </source>
</reference>
<sequence>MQTAYATSSQGEDFAAREGQLLHRFAYLVKRACSHLRSQVSASFNQEDFEQVGLMGLLEAIRRYGEPDAAFESFAFKRIRGAILDELRRQDWRPRRVRQASHDLNHHHRTLFNQLGREPTDEELAEAAGVTSAQVREIRYDSQAEEMQCLDDWLAKGGDIGSHSLARTELQHTIASAMAQMPERERLLIALYYQHELNMKEIALTLGLTESRVCQLHKECLAHLNRLLGE</sequence>
<evidence type="ECO:0000259" key="5">
    <source>
        <dbReference type="PROSITE" id="PS00716"/>
    </source>
</evidence>
<dbReference type="NCBIfam" id="NF005413">
    <property type="entry name" value="PRK06986.1"/>
    <property type="match status" value="1"/>
</dbReference>
<dbReference type="SUPFAM" id="SSF88946">
    <property type="entry name" value="Sigma2 domain of RNA polymerase sigma factors"/>
    <property type="match status" value="1"/>
</dbReference>
<keyword evidence="7" id="KW-1185">Reference proteome</keyword>
<dbReference type="Pfam" id="PF04545">
    <property type="entry name" value="Sigma70_r4"/>
    <property type="match status" value="1"/>
</dbReference>
<dbReference type="CDD" id="cd06171">
    <property type="entry name" value="Sigma70_r4"/>
    <property type="match status" value="1"/>
</dbReference>
<dbReference type="PANTHER" id="PTHR30385">
    <property type="entry name" value="SIGMA FACTOR F FLAGELLAR"/>
    <property type="match status" value="1"/>
</dbReference>
<dbReference type="InterPro" id="IPR012845">
    <property type="entry name" value="RNA_pol_sigma_FliA_WhiG"/>
</dbReference>
<keyword evidence="4" id="KW-0804">Transcription</keyword>
<dbReference type="Pfam" id="PF04542">
    <property type="entry name" value="Sigma70_r2"/>
    <property type="match status" value="1"/>
</dbReference>
<organism evidence="6 7">
    <name type="scientific">Marinobacter xestospongiae</name>
    <dbReference type="NCBI Taxonomy" id="994319"/>
    <lineage>
        <taxon>Bacteria</taxon>
        <taxon>Pseudomonadati</taxon>
        <taxon>Pseudomonadota</taxon>
        <taxon>Gammaproteobacteria</taxon>
        <taxon>Pseudomonadales</taxon>
        <taxon>Marinobacteraceae</taxon>
        <taxon>Marinobacter</taxon>
    </lineage>
</organism>
<dbReference type="InterPro" id="IPR013324">
    <property type="entry name" value="RNA_pol_sigma_r3/r4-like"/>
</dbReference>
<dbReference type="InterPro" id="IPR000943">
    <property type="entry name" value="RNA_pol_sigma70"/>
</dbReference>
<keyword evidence="1" id="KW-0805">Transcription regulation</keyword>
<dbReference type="RefSeq" id="WP_316973376.1">
    <property type="nucleotide sequence ID" value="NZ_JAWIIJ010000004.1"/>
</dbReference>
<proteinExistence type="predicted"/>
<dbReference type="PRINTS" id="PR00046">
    <property type="entry name" value="SIGMA70FCT"/>
</dbReference>
<comment type="caution">
    <text evidence="6">The sequence shown here is derived from an EMBL/GenBank/DDBJ whole genome shotgun (WGS) entry which is preliminary data.</text>
</comment>
<evidence type="ECO:0000313" key="7">
    <source>
        <dbReference type="Proteomes" id="UP001269819"/>
    </source>
</evidence>
<dbReference type="EMBL" id="JAWIIJ010000004">
    <property type="protein sequence ID" value="MDV2078654.1"/>
    <property type="molecule type" value="Genomic_DNA"/>
</dbReference>
<evidence type="ECO:0000256" key="4">
    <source>
        <dbReference type="ARBA" id="ARBA00023163"/>
    </source>
</evidence>
<dbReference type="SUPFAM" id="SSF88659">
    <property type="entry name" value="Sigma3 and sigma4 domains of RNA polymerase sigma factors"/>
    <property type="match status" value="2"/>
</dbReference>
<dbReference type="InterPro" id="IPR014284">
    <property type="entry name" value="RNA_pol_sigma-70_dom"/>
</dbReference>
<evidence type="ECO:0000256" key="1">
    <source>
        <dbReference type="ARBA" id="ARBA00023015"/>
    </source>
</evidence>
<dbReference type="Proteomes" id="UP001269819">
    <property type="component" value="Unassembled WGS sequence"/>
</dbReference>
<dbReference type="NCBIfam" id="TIGR02937">
    <property type="entry name" value="sigma70-ECF"/>
    <property type="match status" value="1"/>
</dbReference>
<gene>
    <name evidence="6" type="ORF">RYS15_08150</name>
</gene>
<dbReference type="InterPro" id="IPR007624">
    <property type="entry name" value="RNA_pol_sigma70_r3"/>
</dbReference>
<keyword evidence="3" id="KW-0238">DNA-binding</keyword>
<dbReference type="InterPro" id="IPR007630">
    <property type="entry name" value="RNA_pol_sigma70_r4"/>
</dbReference>
<accession>A0ABU3VWM0</accession>
<dbReference type="Gene3D" id="1.10.1740.10">
    <property type="match status" value="1"/>
</dbReference>